<keyword evidence="2" id="KW-0805">Transcription regulation</keyword>
<evidence type="ECO:0000259" key="5">
    <source>
        <dbReference type="PROSITE" id="PS50931"/>
    </source>
</evidence>
<dbReference type="PANTHER" id="PTHR30126">
    <property type="entry name" value="HTH-TYPE TRANSCRIPTIONAL REGULATOR"/>
    <property type="match status" value="1"/>
</dbReference>
<dbReference type="Gene3D" id="3.40.190.290">
    <property type="match status" value="1"/>
</dbReference>
<evidence type="ECO:0000256" key="1">
    <source>
        <dbReference type="ARBA" id="ARBA00009437"/>
    </source>
</evidence>
<dbReference type="InterPro" id="IPR005119">
    <property type="entry name" value="LysR_subst-bd"/>
</dbReference>
<dbReference type="PRINTS" id="PR00039">
    <property type="entry name" value="HTHLYSR"/>
</dbReference>
<dbReference type="EMBL" id="JPWF01000011">
    <property type="protein sequence ID" value="RCK33790.1"/>
    <property type="molecule type" value="Genomic_DNA"/>
</dbReference>
<keyword evidence="4" id="KW-0804">Transcription</keyword>
<dbReference type="InterPro" id="IPR036388">
    <property type="entry name" value="WH-like_DNA-bd_sf"/>
</dbReference>
<dbReference type="SUPFAM" id="SSF46785">
    <property type="entry name" value="Winged helix' DNA-binding domain"/>
    <property type="match status" value="1"/>
</dbReference>
<protein>
    <submittedName>
        <fullName evidence="6">LysR family transcriptional regulator</fullName>
    </submittedName>
</protein>
<evidence type="ECO:0000256" key="2">
    <source>
        <dbReference type="ARBA" id="ARBA00023015"/>
    </source>
</evidence>
<dbReference type="Proteomes" id="UP000253226">
    <property type="component" value="Unassembled WGS sequence"/>
</dbReference>
<dbReference type="InterPro" id="IPR036390">
    <property type="entry name" value="WH_DNA-bd_sf"/>
</dbReference>
<dbReference type="AlphaFoldDB" id="A0A367W2F9"/>
<keyword evidence="3" id="KW-0238">DNA-binding</keyword>
<reference evidence="6 7" key="1">
    <citation type="submission" date="2014-07" db="EMBL/GenBank/DDBJ databases">
        <title>Draft genome sequence of Thalassospira profundimaris 35.</title>
        <authorList>
            <person name="Lai Q."/>
            <person name="Shao Z."/>
        </authorList>
    </citation>
    <scope>NUCLEOTIDE SEQUENCE [LARGE SCALE GENOMIC DNA]</scope>
    <source>
        <strain evidence="6 7">35</strain>
    </source>
</reference>
<evidence type="ECO:0000313" key="6">
    <source>
        <dbReference type="EMBL" id="RCK33790.1"/>
    </source>
</evidence>
<dbReference type="Pfam" id="PF00126">
    <property type="entry name" value="HTH_1"/>
    <property type="match status" value="1"/>
</dbReference>
<dbReference type="PANTHER" id="PTHR30126:SF40">
    <property type="entry name" value="HTH-TYPE TRANSCRIPTIONAL REGULATOR GLTR"/>
    <property type="match status" value="1"/>
</dbReference>
<dbReference type="Gene3D" id="1.10.10.10">
    <property type="entry name" value="Winged helix-like DNA-binding domain superfamily/Winged helix DNA-binding domain"/>
    <property type="match status" value="1"/>
</dbReference>
<evidence type="ECO:0000256" key="3">
    <source>
        <dbReference type="ARBA" id="ARBA00023125"/>
    </source>
</evidence>
<proteinExistence type="inferred from homology"/>
<accession>A0A367W2F9</accession>
<name>A0A367W2F9_9PROT</name>
<dbReference type="PROSITE" id="PS50931">
    <property type="entry name" value="HTH_LYSR"/>
    <property type="match status" value="1"/>
</dbReference>
<evidence type="ECO:0000313" key="7">
    <source>
        <dbReference type="Proteomes" id="UP000253226"/>
    </source>
</evidence>
<dbReference type="SUPFAM" id="SSF53850">
    <property type="entry name" value="Periplasmic binding protein-like II"/>
    <property type="match status" value="1"/>
</dbReference>
<organism evidence="6 7">
    <name type="scientific">Thalassospira profundimaris</name>
    <dbReference type="NCBI Taxonomy" id="502049"/>
    <lineage>
        <taxon>Bacteria</taxon>
        <taxon>Pseudomonadati</taxon>
        <taxon>Pseudomonadota</taxon>
        <taxon>Alphaproteobacteria</taxon>
        <taxon>Rhodospirillales</taxon>
        <taxon>Thalassospiraceae</taxon>
        <taxon>Thalassospira</taxon>
    </lineage>
</organism>
<dbReference type="RefSeq" id="WP_258547990.1">
    <property type="nucleotide sequence ID" value="NZ_JPWF01000011.1"/>
</dbReference>
<dbReference type="CDD" id="cd05466">
    <property type="entry name" value="PBP2_LTTR_substrate"/>
    <property type="match status" value="1"/>
</dbReference>
<sequence length="332" mass="37485">MDHIANGYGHGQYAGVENMKDLMRRQFDWNLLHTFTVIVEERSITGAANRLLLRQPSVSNALKRLEDQIGSRLIDRERGRFEVTEQGLALYHECREICGAIGRLSDVMSDSGSQLTGHLHLWLASHVVFPPLDDALFDFNHSHPEVTYEINVATSKHVIDQVLSQQASFGICLVKEQHPRLEYRKLYREHFGFFCGPSHHLFGKENLTLADLRSEAFVSFSTDQLSDALAPVAILRAQEGMRGKVVAVSPHLEEVRRLINAGLGIGPLPIHVVQNATERGQLWRLPPYDAPPAIDIYLVTNPRMSLSRAERFFIDNLTARLSHAPDGYFVYP</sequence>
<dbReference type="Pfam" id="PF03466">
    <property type="entry name" value="LysR_substrate"/>
    <property type="match status" value="1"/>
</dbReference>
<comment type="similarity">
    <text evidence="1">Belongs to the LysR transcriptional regulatory family.</text>
</comment>
<dbReference type="InterPro" id="IPR000847">
    <property type="entry name" value="LysR_HTH_N"/>
</dbReference>
<dbReference type="GO" id="GO:0000976">
    <property type="term" value="F:transcription cis-regulatory region binding"/>
    <property type="evidence" value="ECO:0007669"/>
    <property type="project" value="TreeGrafter"/>
</dbReference>
<feature type="domain" description="HTH lysR-type" evidence="5">
    <location>
        <begin position="27"/>
        <end position="84"/>
    </location>
</feature>
<dbReference type="GO" id="GO:0003700">
    <property type="term" value="F:DNA-binding transcription factor activity"/>
    <property type="evidence" value="ECO:0007669"/>
    <property type="project" value="InterPro"/>
</dbReference>
<comment type="caution">
    <text evidence="6">The sequence shown here is derived from an EMBL/GenBank/DDBJ whole genome shotgun (WGS) entry which is preliminary data.</text>
</comment>
<gene>
    <name evidence="6" type="ORF">TH19_16405</name>
</gene>
<evidence type="ECO:0000256" key="4">
    <source>
        <dbReference type="ARBA" id="ARBA00023163"/>
    </source>
</evidence>